<proteinExistence type="predicted"/>
<reference evidence="1" key="1">
    <citation type="journal article" date="2014" name="Front. Microbiol.">
        <title>High frequency of phylogenetically diverse reductive dehalogenase-homologous genes in deep subseafloor sedimentary metagenomes.</title>
        <authorList>
            <person name="Kawai M."/>
            <person name="Futagami T."/>
            <person name="Toyoda A."/>
            <person name="Takaki Y."/>
            <person name="Nishi S."/>
            <person name="Hori S."/>
            <person name="Arai W."/>
            <person name="Tsubouchi T."/>
            <person name="Morono Y."/>
            <person name="Uchiyama I."/>
            <person name="Ito T."/>
            <person name="Fujiyama A."/>
            <person name="Inagaki F."/>
            <person name="Takami H."/>
        </authorList>
    </citation>
    <scope>NUCLEOTIDE SEQUENCE</scope>
    <source>
        <strain evidence="1">Expedition CK06-06</strain>
    </source>
</reference>
<protein>
    <submittedName>
        <fullName evidence="1">Uncharacterized protein</fullName>
    </submittedName>
</protein>
<sequence length="92" mass="10134">MNIGDAKIDQELVYRSLYGKGAYGPRISVTEIQRAGTEESQVAYQGRPWPVQLVKCDRIIGVVIDSMEAPWPVGSQFLGLARAFLLPEDVPA</sequence>
<organism evidence="1">
    <name type="scientific">marine sediment metagenome</name>
    <dbReference type="NCBI Taxonomy" id="412755"/>
    <lineage>
        <taxon>unclassified sequences</taxon>
        <taxon>metagenomes</taxon>
        <taxon>ecological metagenomes</taxon>
    </lineage>
</organism>
<evidence type="ECO:0000313" key="1">
    <source>
        <dbReference type="EMBL" id="GAI60591.1"/>
    </source>
</evidence>
<dbReference type="EMBL" id="BARW01000177">
    <property type="protein sequence ID" value="GAI60591.1"/>
    <property type="molecule type" value="Genomic_DNA"/>
</dbReference>
<dbReference type="AlphaFoldDB" id="X1R0I3"/>
<gene>
    <name evidence="1" type="ORF">S12H4_01018</name>
</gene>
<name>X1R0I3_9ZZZZ</name>
<accession>X1R0I3</accession>
<comment type="caution">
    <text evidence="1">The sequence shown here is derived from an EMBL/GenBank/DDBJ whole genome shotgun (WGS) entry which is preliminary data.</text>
</comment>